<dbReference type="EMBL" id="JAPWTJ010000410">
    <property type="protein sequence ID" value="KAJ8978695.1"/>
    <property type="molecule type" value="Genomic_DNA"/>
</dbReference>
<reference evidence="1" key="1">
    <citation type="journal article" date="2023" name="Insect Mol. Biol.">
        <title>Genome sequencing provides insights into the evolution of gene families encoding plant cell wall-degrading enzymes in longhorned beetles.</title>
        <authorList>
            <person name="Shin N.R."/>
            <person name="Okamura Y."/>
            <person name="Kirsch R."/>
            <person name="Pauchet Y."/>
        </authorList>
    </citation>
    <scope>NUCLEOTIDE SEQUENCE</scope>
    <source>
        <strain evidence="1">MMC_N1</strain>
    </source>
</reference>
<sequence length="119" mass="13470">MKIGEDNCDGLGTLLYEDLGCKPVKQSGKKCPVKYDWATSPASTTLASFGVEGIHSRRRSTMMLPTNHVNVACFCNNRSKIEERVQYFARPERENLIVIFVNREKPGLTNFRSESGRDR</sequence>
<keyword evidence="2" id="KW-1185">Reference proteome</keyword>
<organism evidence="1 2">
    <name type="scientific">Molorchus minor</name>
    <dbReference type="NCBI Taxonomy" id="1323400"/>
    <lineage>
        <taxon>Eukaryota</taxon>
        <taxon>Metazoa</taxon>
        <taxon>Ecdysozoa</taxon>
        <taxon>Arthropoda</taxon>
        <taxon>Hexapoda</taxon>
        <taxon>Insecta</taxon>
        <taxon>Pterygota</taxon>
        <taxon>Neoptera</taxon>
        <taxon>Endopterygota</taxon>
        <taxon>Coleoptera</taxon>
        <taxon>Polyphaga</taxon>
        <taxon>Cucujiformia</taxon>
        <taxon>Chrysomeloidea</taxon>
        <taxon>Cerambycidae</taxon>
        <taxon>Lamiinae</taxon>
        <taxon>Monochamini</taxon>
        <taxon>Molorchus</taxon>
    </lineage>
</organism>
<comment type="caution">
    <text evidence="1">The sequence shown here is derived from an EMBL/GenBank/DDBJ whole genome shotgun (WGS) entry which is preliminary data.</text>
</comment>
<evidence type="ECO:0000313" key="2">
    <source>
        <dbReference type="Proteomes" id="UP001162164"/>
    </source>
</evidence>
<name>A0ABQ9JN67_9CUCU</name>
<proteinExistence type="predicted"/>
<gene>
    <name evidence="1" type="ORF">NQ317_004223</name>
</gene>
<protein>
    <submittedName>
        <fullName evidence="1">Uncharacterized protein</fullName>
    </submittedName>
</protein>
<dbReference type="Proteomes" id="UP001162164">
    <property type="component" value="Unassembled WGS sequence"/>
</dbReference>
<evidence type="ECO:0000313" key="1">
    <source>
        <dbReference type="EMBL" id="KAJ8978695.1"/>
    </source>
</evidence>
<accession>A0ABQ9JN67</accession>